<dbReference type="Proteomes" id="UP000800093">
    <property type="component" value="Unassembled WGS sequence"/>
</dbReference>
<dbReference type="AlphaFoldDB" id="A0A9P4K9H5"/>
<evidence type="ECO:0000313" key="2">
    <source>
        <dbReference type="Proteomes" id="UP000800093"/>
    </source>
</evidence>
<name>A0A9P4K9H5_9PLEO</name>
<keyword evidence="2" id="KW-1185">Reference proteome</keyword>
<gene>
    <name evidence="1" type="ORF">CC78DRAFT_580333</name>
</gene>
<proteinExistence type="predicted"/>
<dbReference type="EMBL" id="ML986615">
    <property type="protein sequence ID" value="KAF2264548.1"/>
    <property type="molecule type" value="Genomic_DNA"/>
</dbReference>
<protein>
    <submittedName>
        <fullName evidence="1">Uncharacterized protein</fullName>
    </submittedName>
</protein>
<comment type="caution">
    <text evidence="1">The sequence shown here is derived from an EMBL/GenBank/DDBJ whole genome shotgun (WGS) entry which is preliminary data.</text>
</comment>
<evidence type="ECO:0000313" key="1">
    <source>
        <dbReference type="EMBL" id="KAF2264548.1"/>
    </source>
</evidence>
<reference evidence="2" key="1">
    <citation type="journal article" date="2020" name="Stud. Mycol.">
        <title>101 Dothideomycetes genomes: A test case for predicting lifestyles and emergence of pathogens.</title>
        <authorList>
            <person name="Haridas S."/>
            <person name="Albert R."/>
            <person name="Binder M."/>
            <person name="Bloem J."/>
            <person name="LaButti K."/>
            <person name="Salamov A."/>
            <person name="Andreopoulos B."/>
            <person name="Baker S."/>
            <person name="Barry K."/>
            <person name="Bills G."/>
            <person name="Bluhm B."/>
            <person name="Cannon C."/>
            <person name="Castanera R."/>
            <person name="Culley D."/>
            <person name="Daum C."/>
            <person name="Ezra D."/>
            <person name="Gonzalez J."/>
            <person name="Henrissat B."/>
            <person name="Kuo A."/>
            <person name="Liang C."/>
            <person name="Lipzen A."/>
            <person name="Lutzoni F."/>
            <person name="Magnuson J."/>
            <person name="Mondo S."/>
            <person name="Nolan M."/>
            <person name="Ohm R."/>
            <person name="Pangilinan J."/>
            <person name="Park H.-J."/>
            <person name="Ramirez L."/>
            <person name="Alfaro M."/>
            <person name="Sun H."/>
            <person name="Tritt A."/>
            <person name="Yoshinaga Y."/>
            <person name="Zwiers L.-H."/>
            <person name="Turgeon B."/>
            <person name="Goodwin S."/>
            <person name="Spatafora J."/>
            <person name="Crous P."/>
            <person name="Grigoriev I."/>
        </authorList>
    </citation>
    <scope>NUCLEOTIDE SEQUENCE [LARGE SCALE GENOMIC DNA]</scope>
    <source>
        <strain evidence="2">CBS 304.66</strain>
    </source>
</reference>
<sequence length="151" mass="16568">MQPARYIALANGVASTSRRITTFHLTRCIAAVRVRFAWQHSLVRFSPLPSTMARAPCAGSGYSNYAPQSSIKTLWSIRLLVLSTAVDAEYLSVRAVCAPHMSKPHYVTPSSTSCPSGAGVMSPHFQHQISMRPHRSLHPIPIAGYCILHQI</sequence>
<accession>A0A9P4K9H5</accession>
<organism evidence="1 2">
    <name type="scientific">Lojkania enalia</name>
    <dbReference type="NCBI Taxonomy" id="147567"/>
    <lineage>
        <taxon>Eukaryota</taxon>
        <taxon>Fungi</taxon>
        <taxon>Dikarya</taxon>
        <taxon>Ascomycota</taxon>
        <taxon>Pezizomycotina</taxon>
        <taxon>Dothideomycetes</taxon>
        <taxon>Pleosporomycetidae</taxon>
        <taxon>Pleosporales</taxon>
        <taxon>Pleosporales incertae sedis</taxon>
        <taxon>Lojkania</taxon>
    </lineage>
</organism>